<gene>
    <name evidence="1" type="ORF">METZ01_LOCUS209694</name>
</gene>
<protein>
    <submittedName>
        <fullName evidence="1">Uncharacterized protein</fullName>
    </submittedName>
</protein>
<proteinExistence type="predicted"/>
<sequence>MMKNIIKMITNKITNIKKKRLEKNPRALVFDGAVSEDYRYIPVAYRHSCTEMIFRHDPKATKEEIYSEYDRCMKLASQHNYPSKAILSAICYGYFCPEDINNEKK</sequence>
<dbReference type="EMBL" id="UINC01047497">
    <property type="protein sequence ID" value="SVB56840.1"/>
    <property type="molecule type" value="Genomic_DNA"/>
</dbReference>
<name>A0A382F1I8_9ZZZZ</name>
<reference evidence="1" key="1">
    <citation type="submission" date="2018-05" db="EMBL/GenBank/DDBJ databases">
        <authorList>
            <person name="Lanie J.A."/>
            <person name="Ng W.-L."/>
            <person name="Kazmierczak K.M."/>
            <person name="Andrzejewski T.M."/>
            <person name="Davidsen T.M."/>
            <person name="Wayne K.J."/>
            <person name="Tettelin H."/>
            <person name="Glass J.I."/>
            <person name="Rusch D."/>
            <person name="Podicherti R."/>
            <person name="Tsui H.-C.T."/>
            <person name="Winkler M.E."/>
        </authorList>
    </citation>
    <scope>NUCLEOTIDE SEQUENCE</scope>
</reference>
<organism evidence="1">
    <name type="scientific">marine metagenome</name>
    <dbReference type="NCBI Taxonomy" id="408172"/>
    <lineage>
        <taxon>unclassified sequences</taxon>
        <taxon>metagenomes</taxon>
        <taxon>ecological metagenomes</taxon>
    </lineage>
</organism>
<evidence type="ECO:0000313" key="1">
    <source>
        <dbReference type="EMBL" id="SVB56840.1"/>
    </source>
</evidence>
<dbReference type="AlphaFoldDB" id="A0A382F1I8"/>
<accession>A0A382F1I8</accession>